<evidence type="ECO:0000256" key="1">
    <source>
        <dbReference type="SAM" id="MobiDB-lite"/>
    </source>
</evidence>
<organism evidence="3 4">
    <name type="scientific">Ophiocordyceps camponoti-floridani</name>
    <dbReference type="NCBI Taxonomy" id="2030778"/>
    <lineage>
        <taxon>Eukaryota</taxon>
        <taxon>Fungi</taxon>
        <taxon>Dikarya</taxon>
        <taxon>Ascomycota</taxon>
        <taxon>Pezizomycotina</taxon>
        <taxon>Sordariomycetes</taxon>
        <taxon>Hypocreomycetidae</taxon>
        <taxon>Hypocreales</taxon>
        <taxon>Ophiocordycipitaceae</taxon>
        <taxon>Ophiocordyceps</taxon>
    </lineage>
</organism>
<evidence type="ECO:0000313" key="4">
    <source>
        <dbReference type="Proteomes" id="UP000562929"/>
    </source>
</evidence>
<evidence type="ECO:0000256" key="2">
    <source>
        <dbReference type="SAM" id="Phobius"/>
    </source>
</evidence>
<feature type="compositionally biased region" description="Low complexity" evidence="1">
    <location>
        <begin position="330"/>
        <end position="339"/>
    </location>
</feature>
<dbReference type="EMBL" id="JAACLJ010000005">
    <property type="protein sequence ID" value="KAF4585743.1"/>
    <property type="molecule type" value="Genomic_DNA"/>
</dbReference>
<keyword evidence="2" id="KW-0472">Membrane</keyword>
<dbReference type="AlphaFoldDB" id="A0A8H4Q4Y1"/>
<feature type="region of interest" description="Disordered" evidence="1">
    <location>
        <begin position="282"/>
        <end position="381"/>
    </location>
</feature>
<proteinExistence type="predicted"/>
<feature type="transmembrane region" description="Helical" evidence="2">
    <location>
        <begin position="145"/>
        <end position="171"/>
    </location>
</feature>
<dbReference type="InterPro" id="IPR051009">
    <property type="entry name" value="PRM"/>
</dbReference>
<accession>A0A8H4Q4Y1</accession>
<keyword evidence="2" id="KW-0812">Transmembrane</keyword>
<feature type="compositionally biased region" description="Basic and acidic residues" evidence="1">
    <location>
        <begin position="372"/>
        <end position="381"/>
    </location>
</feature>
<feature type="compositionally biased region" description="Low complexity" evidence="1">
    <location>
        <begin position="314"/>
        <end position="323"/>
    </location>
</feature>
<dbReference type="PANTHER" id="PTHR36089">
    <property type="entry name" value="CHITIN SYNTHASE 3 COMPLEX PROTEIN CSI2-RELATED"/>
    <property type="match status" value="1"/>
</dbReference>
<gene>
    <name evidence="3" type="ORF">GQ602_005048</name>
</gene>
<feature type="compositionally biased region" description="Low complexity" evidence="1">
    <location>
        <begin position="54"/>
        <end position="87"/>
    </location>
</feature>
<protein>
    <submittedName>
        <fullName evidence="3">Proteinrelated to CSI2 protein</fullName>
    </submittedName>
</protein>
<keyword evidence="4" id="KW-1185">Reference proteome</keyword>
<comment type="caution">
    <text evidence="3">The sequence shown here is derived from an EMBL/GenBank/DDBJ whole genome shotgun (WGS) entry which is preliminary data.</text>
</comment>
<feature type="compositionally biased region" description="Polar residues" evidence="1">
    <location>
        <begin position="88"/>
        <end position="99"/>
    </location>
</feature>
<name>A0A8H4Q4Y1_9HYPO</name>
<feature type="region of interest" description="Disordered" evidence="1">
    <location>
        <begin position="29"/>
        <end position="129"/>
    </location>
</feature>
<dbReference type="PANTHER" id="PTHR36089:SF1">
    <property type="entry name" value="CHITIN SYNTHASE 3 COMPLEX PROTEIN CSI2-RELATED"/>
    <property type="match status" value="1"/>
</dbReference>
<feature type="compositionally biased region" description="Polar residues" evidence="1">
    <location>
        <begin position="288"/>
        <end position="301"/>
    </location>
</feature>
<evidence type="ECO:0000313" key="3">
    <source>
        <dbReference type="EMBL" id="KAF4585743.1"/>
    </source>
</evidence>
<keyword evidence="2" id="KW-1133">Transmembrane helix</keyword>
<dbReference type="Proteomes" id="UP000562929">
    <property type="component" value="Unassembled WGS sequence"/>
</dbReference>
<dbReference type="GO" id="GO:0000324">
    <property type="term" value="C:fungal-type vacuole"/>
    <property type="evidence" value="ECO:0007669"/>
    <property type="project" value="TreeGrafter"/>
</dbReference>
<reference evidence="3 4" key="1">
    <citation type="journal article" date="2020" name="G3 (Bethesda)">
        <title>Genetic Underpinnings of Host Manipulation by Ophiocordyceps as Revealed by Comparative Transcriptomics.</title>
        <authorList>
            <person name="Will I."/>
            <person name="Das B."/>
            <person name="Trinh T."/>
            <person name="Brachmann A."/>
            <person name="Ohm R.A."/>
            <person name="de Bekker C."/>
        </authorList>
    </citation>
    <scope>NUCLEOTIDE SEQUENCE [LARGE SCALE GENOMIC DNA]</scope>
    <source>
        <strain evidence="3 4">EC05</strain>
    </source>
</reference>
<sequence>MLLPRDSPSAFASTLTTTIIVVSSFGSRTMAQQMASSDPPPARTPQGKAPSPTPDQTTPAPTPTSEDATTTTTTTTPSSTPDATSDSGLTANPTITRGPQATAGGELSGLPTLTRNIIPTYPPPAVPPTRDAPFMRHSTLPEGTVFIAVGAFLGLLGLAILVYRAIVSLLLHRSVKRAAMAQHMSNSKAGFPAPPAPFYKYTDQESTMSLSAAGRGARRAARGPVSSANPSHSNLFFSPTAVNANAGSRASSLLPSGFYGAGTAPGSSAAIHANSISLHNLRPDSRGHYTNGSRHTLTGTPPDSPQYHPRRDAAAAAAASASSLHINPGSSSARRAPSAYLEDLLADDAVSLPPPPPPMQPSELPGSSVYGERTDGGHSRI</sequence>
<dbReference type="OrthoDB" id="4065319at2759"/>